<evidence type="ECO:0000313" key="1">
    <source>
        <dbReference type="EMBL" id="GAA1658972.1"/>
    </source>
</evidence>
<name>A0ABN2FTR7_9ACTN</name>
<evidence type="ECO:0000313" key="2">
    <source>
        <dbReference type="Proteomes" id="UP001501319"/>
    </source>
</evidence>
<proteinExistence type="predicted"/>
<dbReference type="Proteomes" id="UP001501319">
    <property type="component" value="Unassembled WGS sequence"/>
</dbReference>
<sequence length="188" mass="20302">MVFVPKVVLVTGMQAAGKSTIGPLLASRLGPPAATIDGDVFYHAVVAGEVGMTPQPDPEAVRQLRLRYDASALVARHYLEAGFDFVCSDIMFGDDVTRWLESFAGVAEAHLVVLDPSVDAIVERELGRGANSYRDWQEPGMSLAGAVASFREALAETPQRGLWLDTTGQTPEESVEQILANDLRSSVW</sequence>
<protein>
    <submittedName>
        <fullName evidence="1">Uncharacterized protein</fullName>
    </submittedName>
</protein>
<dbReference type="RefSeq" id="WP_344116060.1">
    <property type="nucleotide sequence ID" value="NZ_BAAANE010000013.1"/>
</dbReference>
<comment type="caution">
    <text evidence="1">The sequence shown here is derived from an EMBL/GenBank/DDBJ whole genome shotgun (WGS) entry which is preliminary data.</text>
</comment>
<organism evidence="1 2">
    <name type="scientific">Kribbella alba</name>
    <dbReference type="NCBI Taxonomy" id="190197"/>
    <lineage>
        <taxon>Bacteria</taxon>
        <taxon>Bacillati</taxon>
        <taxon>Actinomycetota</taxon>
        <taxon>Actinomycetes</taxon>
        <taxon>Propionibacteriales</taxon>
        <taxon>Kribbellaceae</taxon>
        <taxon>Kribbella</taxon>
    </lineage>
</organism>
<dbReference type="Pfam" id="PF07931">
    <property type="entry name" value="CPT"/>
    <property type="match status" value="1"/>
</dbReference>
<dbReference type="EMBL" id="BAAANE010000013">
    <property type="protein sequence ID" value="GAA1658972.1"/>
    <property type="molecule type" value="Genomic_DNA"/>
</dbReference>
<reference evidence="1 2" key="1">
    <citation type="journal article" date="2019" name="Int. J. Syst. Evol. Microbiol.">
        <title>The Global Catalogue of Microorganisms (GCM) 10K type strain sequencing project: providing services to taxonomists for standard genome sequencing and annotation.</title>
        <authorList>
            <consortium name="The Broad Institute Genomics Platform"/>
            <consortium name="The Broad Institute Genome Sequencing Center for Infectious Disease"/>
            <person name="Wu L."/>
            <person name="Ma J."/>
        </authorList>
    </citation>
    <scope>NUCLEOTIDE SEQUENCE [LARGE SCALE GENOMIC DNA]</scope>
    <source>
        <strain evidence="1 2">JCM 14306</strain>
    </source>
</reference>
<accession>A0ABN2FTR7</accession>
<keyword evidence="2" id="KW-1185">Reference proteome</keyword>
<gene>
    <name evidence="1" type="ORF">GCM10009744_60410</name>
</gene>
<dbReference type="SUPFAM" id="SSF52540">
    <property type="entry name" value="P-loop containing nucleoside triphosphate hydrolases"/>
    <property type="match status" value="1"/>
</dbReference>
<dbReference type="Gene3D" id="3.40.50.300">
    <property type="entry name" value="P-loop containing nucleotide triphosphate hydrolases"/>
    <property type="match status" value="1"/>
</dbReference>
<dbReference type="InterPro" id="IPR027417">
    <property type="entry name" value="P-loop_NTPase"/>
</dbReference>